<dbReference type="AlphaFoldDB" id="A0A3R7Q2G7"/>
<evidence type="ECO:0000313" key="1">
    <source>
        <dbReference type="EMBL" id="RNF34339.1"/>
    </source>
</evidence>
<sequence>MVFLPLVAMRDSPGSAEFDHDDEVSSQKASGPSIWLLERDRQVAGVTQVIGSSFRLDDLRAG</sequence>
<dbReference type="Proteomes" id="UP000238137">
    <property type="component" value="Unassembled WGS sequence"/>
</dbReference>
<comment type="caution">
    <text evidence="1">The sequence shown here is derived from an EMBL/GenBank/DDBJ whole genome shotgun (WGS) entry which is preliminary data.</text>
</comment>
<name>A0A3R7Q2G7_9RHOB</name>
<protein>
    <submittedName>
        <fullName evidence="1">Uncharacterized protein</fullName>
    </submittedName>
</protein>
<organism evidence="1 2">
    <name type="scientific">Paracoccus methylarcula</name>
    <dbReference type="NCBI Taxonomy" id="72022"/>
    <lineage>
        <taxon>Bacteria</taxon>
        <taxon>Pseudomonadati</taxon>
        <taxon>Pseudomonadota</taxon>
        <taxon>Alphaproteobacteria</taxon>
        <taxon>Rhodobacterales</taxon>
        <taxon>Paracoccaceae</taxon>
        <taxon>Paracoccus</taxon>
    </lineage>
</organism>
<evidence type="ECO:0000313" key="2">
    <source>
        <dbReference type="Proteomes" id="UP000238137"/>
    </source>
</evidence>
<gene>
    <name evidence="1" type="ORF">A7A09_010545</name>
</gene>
<keyword evidence="2" id="KW-1185">Reference proteome</keyword>
<proteinExistence type="predicted"/>
<dbReference type="EMBL" id="PXNQ02000006">
    <property type="protein sequence ID" value="RNF34339.1"/>
    <property type="molecule type" value="Genomic_DNA"/>
</dbReference>
<accession>A0A3R7Q2G7</accession>
<reference evidence="1" key="1">
    <citation type="submission" date="2018-05" db="EMBL/GenBank/DDBJ databases">
        <title>Reclassification of Methylarcula marina and Methylarcula terricola as Paracoccus methylarcula sp.nov., comb.nov. and Paracoccus terricola comb.nov.</title>
        <authorList>
            <person name="Shmareva M.N."/>
            <person name="Doronina N.V."/>
            <person name="Vasilenko O.V."/>
            <person name="Tarlachkov S.V."/>
            <person name="Trotsenko Y.A."/>
        </authorList>
    </citation>
    <scope>NUCLEOTIDE SEQUENCE [LARGE SCALE GENOMIC DNA]</scope>
    <source>
        <strain evidence="1">VKM B-2159</strain>
    </source>
</reference>